<dbReference type="AlphaFoldDB" id="B6HUR2"/>
<dbReference type="Proteomes" id="UP000000724">
    <property type="component" value="Contig Pc00c22"/>
</dbReference>
<accession>B6HUR2</accession>
<organism evidence="1 2">
    <name type="scientific">Penicillium rubens (strain ATCC 28089 / DSM 1075 / NRRL 1951 / Wisconsin 54-1255)</name>
    <name type="common">Penicillium chrysogenum</name>
    <dbReference type="NCBI Taxonomy" id="500485"/>
    <lineage>
        <taxon>Eukaryota</taxon>
        <taxon>Fungi</taxon>
        <taxon>Dikarya</taxon>
        <taxon>Ascomycota</taxon>
        <taxon>Pezizomycotina</taxon>
        <taxon>Eurotiomycetes</taxon>
        <taxon>Eurotiomycetidae</taxon>
        <taxon>Eurotiales</taxon>
        <taxon>Aspergillaceae</taxon>
        <taxon>Penicillium</taxon>
        <taxon>Penicillium chrysogenum species complex</taxon>
    </lineage>
</organism>
<dbReference type="VEuPathDB" id="FungiDB:PCH_Pc22g27050"/>
<sequence>MSSGDSSALVGVEVPCLSCIQGEIGTLRDSICFAHRAIDSYAIVEGGSQRARLHILRPVQITRPSRLRHQRYCIPTLHLGPECGLHRLSLIYGLLSRFFNKSALRRCGAIGNLSPPIGLPAFTGQQTTQIPVQPITGTASSLPVRGCKGGEGLVRRAWGAILALLLSAFQGQRSVPSTVLLPNRLYRRIGPSRPGIKPHIGVNSYIAYTKMQAD</sequence>
<dbReference type="EMBL" id="AM920437">
    <property type="protein sequence ID" value="CAP99993.1"/>
    <property type="molecule type" value="Genomic_DNA"/>
</dbReference>
<dbReference type="HOGENOM" id="CLU_1289326_0_0_1"/>
<evidence type="ECO:0000313" key="2">
    <source>
        <dbReference type="Proteomes" id="UP000000724"/>
    </source>
</evidence>
<reference evidence="1 2" key="1">
    <citation type="journal article" date="2008" name="Nat. Biotechnol.">
        <title>Genome sequencing and analysis of the filamentous fungus Penicillium chrysogenum.</title>
        <authorList>
            <person name="van den Berg M.A."/>
            <person name="Albang R."/>
            <person name="Albermann K."/>
            <person name="Badger J.H."/>
            <person name="Daran J.-M."/>
            <person name="Driessen A.J.M."/>
            <person name="Garcia-Estrada C."/>
            <person name="Fedorova N.D."/>
            <person name="Harris D.M."/>
            <person name="Heijne W.H.M."/>
            <person name="Joardar V.S."/>
            <person name="Kiel J.A.K.W."/>
            <person name="Kovalchuk A."/>
            <person name="Martin J.F."/>
            <person name="Nierman W.C."/>
            <person name="Nijland J.G."/>
            <person name="Pronk J.T."/>
            <person name="Roubos J.A."/>
            <person name="van der Klei I.J."/>
            <person name="van Peij N.N.M.E."/>
            <person name="Veenhuis M."/>
            <person name="von Doehren H."/>
            <person name="Wagner C."/>
            <person name="Wortman J.R."/>
            <person name="Bovenberg R.A.L."/>
        </authorList>
    </citation>
    <scope>NUCLEOTIDE SEQUENCE [LARGE SCALE GENOMIC DNA]</scope>
    <source>
        <strain evidence="2">ATCC 28089 / DSM 1075 / NRRL 1951 / Wisconsin 54-1255</strain>
    </source>
</reference>
<protein>
    <submittedName>
        <fullName evidence="1">Uncharacterized protein</fullName>
    </submittedName>
</protein>
<name>B6HUR2_PENRW</name>
<keyword evidence="2" id="KW-1185">Reference proteome</keyword>
<evidence type="ECO:0000313" key="1">
    <source>
        <dbReference type="EMBL" id="CAP99993.1"/>
    </source>
</evidence>
<gene>
    <name evidence="1" type="ORF">Pc22g27050</name>
    <name evidence="1" type="ORF">PCH_Pc22g27050</name>
</gene>
<proteinExistence type="predicted"/>